<dbReference type="InterPro" id="IPR011990">
    <property type="entry name" value="TPR-like_helical_dom_sf"/>
</dbReference>
<evidence type="ECO:0000259" key="1">
    <source>
        <dbReference type="Pfam" id="PF13304"/>
    </source>
</evidence>
<keyword evidence="3" id="KW-1185">Reference proteome</keyword>
<feature type="domain" description="ATPase AAA-type core" evidence="1">
    <location>
        <begin position="24"/>
        <end position="266"/>
    </location>
</feature>
<dbReference type="RefSeq" id="WP_190384413.1">
    <property type="nucleotide sequence ID" value="NZ_JACJQT010000095.1"/>
</dbReference>
<organism evidence="2 3">
    <name type="scientific">Aphanizomenon flos-aquae FACHB-1040</name>
    <dbReference type="NCBI Taxonomy" id="2692887"/>
    <lineage>
        <taxon>Bacteria</taxon>
        <taxon>Bacillati</taxon>
        <taxon>Cyanobacteriota</taxon>
        <taxon>Cyanophyceae</taxon>
        <taxon>Nostocales</taxon>
        <taxon>Aphanizomenonaceae</taxon>
        <taxon>Aphanizomenon</taxon>
    </lineage>
</organism>
<comment type="caution">
    <text evidence="2">The sequence shown here is derived from an EMBL/GenBank/DDBJ whole genome shotgun (WGS) entry which is preliminary data.</text>
</comment>
<dbReference type="InterPro" id="IPR027417">
    <property type="entry name" value="P-loop_NTPase"/>
</dbReference>
<dbReference type="Gene3D" id="3.40.50.300">
    <property type="entry name" value="P-loop containing nucleotide triphosphate hydrolases"/>
    <property type="match status" value="1"/>
</dbReference>
<dbReference type="CDD" id="cd00267">
    <property type="entry name" value="ABC_ATPase"/>
    <property type="match status" value="2"/>
</dbReference>
<dbReference type="Gene3D" id="1.25.40.10">
    <property type="entry name" value="Tetratricopeptide repeat domain"/>
    <property type="match status" value="1"/>
</dbReference>
<evidence type="ECO:0000313" key="3">
    <source>
        <dbReference type="Proteomes" id="UP000606721"/>
    </source>
</evidence>
<dbReference type="EMBL" id="JACJQT010000095">
    <property type="protein sequence ID" value="MBD2281171.1"/>
    <property type="molecule type" value="Genomic_DNA"/>
</dbReference>
<dbReference type="PANTHER" id="PTHR43581:SF2">
    <property type="entry name" value="EXCINUCLEASE ATPASE SUBUNIT"/>
    <property type="match status" value="1"/>
</dbReference>
<gene>
    <name evidence="2" type="ORF">H6F99_23725</name>
</gene>
<dbReference type="Proteomes" id="UP000606721">
    <property type="component" value="Unassembled WGS sequence"/>
</dbReference>
<proteinExistence type="predicted"/>
<evidence type="ECO:0000313" key="2">
    <source>
        <dbReference type="EMBL" id="MBD2281171.1"/>
    </source>
</evidence>
<dbReference type="InterPro" id="IPR051396">
    <property type="entry name" value="Bact_Antivir_Def_Nuclease"/>
</dbReference>
<dbReference type="InterPro" id="IPR002885">
    <property type="entry name" value="PPR_rpt"/>
</dbReference>
<protein>
    <submittedName>
        <fullName evidence="2">AAA family ATPase</fullName>
    </submittedName>
</protein>
<dbReference type="SUPFAM" id="SSF52540">
    <property type="entry name" value="P-loop containing nucleoside triphosphate hydrolases"/>
    <property type="match status" value="1"/>
</dbReference>
<accession>A0ABR8C3B5</accession>
<dbReference type="PANTHER" id="PTHR43581">
    <property type="entry name" value="ATP/GTP PHOSPHATASE"/>
    <property type="match status" value="1"/>
</dbReference>
<dbReference type="Pfam" id="PF13304">
    <property type="entry name" value="AAA_21"/>
    <property type="match status" value="1"/>
</dbReference>
<name>A0ABR8C3B5_APHFL</name>
<dbReference type="Pfam" id="PF13812">
    <property type="entry name" value="PPR_3"/>
    <property type="match status" value="1"/>
</dbReference>
<sequence length="476" mass="55647">MYIRKIEIKNLWGNDFLWPLNEDVNVLIGKNGSGKSTILRMLHEAVLPVDDSKLDFRLFDPIDEIIIELEDDIVVRVNSESRSITANKEITNYKLNINFVNTFDVLEKRLNPDTTLLDYQLDKLKYEFVTYQRDLSNQVEEAFKIDDKTTRRNQLDKIESIYETKNTFIKILTELFSHTKKKFDEKEFHFLKEGIQTPILPENLSSGEKQMLIILLTTLLQDGKDYILLMDEPEISLHIDWQRSLITNIRQINPNCQIIMITHSPTAYYQRWIEEVTRIEDIQSTSDLVTESTILKEKTDQLGERVQEIKNIFGSFSGNTPRKLYQFNRKINEYTSFTKHECFQLLDFLQENNIYPDVITFTTLISKLTHYKDAKEIFDLMAAETYSKLSHVKPNDITLNTLIKKVSGVEEGIELIHNTNENMELRPDIITFSTLLGKARNMDEITFLEDARTYYGIKANNIYLNKLAFKGFQGGR</sequence>
<reference evidence="2 3" key="1">
    <citation type="journal article" date="2020" name="ISME J.">
        <title>Comparative genomics reveals insights into cyanobacterial evolution and habitat adaptation.</title>
        <authorList>
            <person name="Chen M.Y."/>
            <person name="Teng W.K."/>
            <person name="Zhao L."/>
            <person name="Hu C.X."/>
            <person name="Zhou Y.K."/>
            <person name="Han B.P."/>
            <person name="Song L.R."/>
            <person name="Shu W.S."/>
        </authorList>
    </citation>
    <scope>NUCLEOTIDE SEQUENCE [LARGE SCALE GENOMIC DNA]</scope>
    <source>
        <strain evidence="2 3">FACHB-1040</strain>
    </source>
</reference>
<dbReference type="InterPro" id="IPR003959">
    <property type="entry name" value="ATPase_AAA_core"/>
</dbReference>